<proteinExistence type="inferred from homology"/>
<evidence type="ECO:0000256" key="2">
    <source>
        <dbReference type="ARBA" id="ARBA00022448"/>
    </source>
</evidence>
<dbReference type="HAMAP" id="MF_01416">
    <property type="entry name" value="ATP_synth_delta_bact"/>
    <property type="match status" value="1"/>
</dbReference>
<reference evidence="8 9" key="1">
    <citation type="submission" date="2018-04" db="EMBL/GenBank/DDBJ databases">
        <title>Novel Campyloabacter and Helicobacter Species and Strains.</title>
        <authorList>
            <person name="Mannion A.J."/>
            <person name="Shen Z."/>
            <person name="Fox J.G."/>
        </authorList>
    </citation>
    <scope>NUCLEOTIDE SEQUENCE [LARGE SCALE GENOMIC DNA]</scope>
    <source>
        <strain evidence="8 9">MIT 12-6600</strain>
    </source>
</reference>
<dbReference type="SUPFAM" id="SSF47928">
    <property type="entry name" value="N-terminal domain of the delta subunit of the F1F0-ATP synthase"/>
    <property type="match status" value="1"/>
</dbReference>
<comment type="caution">
    <text evidence="8">The sequence shown here is derived from an EMBL/GenBank/DDBJ whole genome shotgun (WGS) entry which is preliminary data.</text>
</comment>
<dbReference type="EMBL" id="NXLT01000002">
    <property type="protein sequence ID" value="RDU67970.1"/>
    <property type="molecule type" value="Genomic_DNA"/>
</dbReference>
<keyword evidence="2 7" id="KW-0813">Transport</keyword>
<gene>
    <name evidence="7" type="primary">atpH</name>
    <name evidence="8" type="ORF">CQA54_03345</name>
</gene>
<evidence type="ECO:0000256" key="7">
    <source>
        <dbReference type="HAMAP-Rule" id="MF_01416"/>
    </source>
</evidence>
<evidence type="ECO:0000256" key="5">
    <source>
        <dbReference type="ARBA" id="ARBA00023136"/>
    </source>
</evidence>
<evidence type="ECO:0000256" key="4">
    <source>
        <dbReference type="ARBA" id="ARBA00023065"/>
    </source>
</evidence>
<keyword evidence="5 7" id="KW-0472">Membrane</keyword>
<keyword evidence="9" id="KW-1185">Reference proteome</keyword>
<keyword evidence="6 7" id="KW-0066">ATP synthesis</keyword>
<evidence type="ECO:0000313" key="8">
    <source>
        <dbReference type="EMBL" id="RDU67970.1"/>
    </source>
</evidence>
<keyword evidence="7" id="KW-1003">Cell membrane</keyword>
<comment type="subcellular location">
    <subcellularLocation>
        <location evidence="7">Cell membrane</location>
        <topology evidence="7">Peripheral membrane protein</topology>
    </subcellularLocation>
    <subcellularLocation>
        <location evidence="1">Membrane</location>
    </subcellularLocation>
</comment>
<dbReference type="RefSeq" id="WP_115570773.1">
    <property type="nucleotide sequence ID" value="NZ_NXLT01000002.1"/>
</dbReference>
<protein>
    <recommendedName>
        <fullName evidence="7">ATP synthase subunit delta</fullName>
    </recommendedName>
    <alternativeName>
        <fullName evidence="7">ATP synthase F(1) sector subunit delta</fullName>
    </alternativeName>
    <alternativeName>
        <fullName evidence="7">F-type ATPase subunit delta</fullName>
        <shortName evidence="7">F-ATPase subunit delta</shortName>
    </alternativeName>
</protein>
<dbReference type="GO" id="GO:0005886">
    <property type="term" value="C:plasma membrane"/>
    <property type="evidence" value="ECO:0007669"/>
    <property type="project" value="UniProtKB-SubCell"/>
</dbReference>
<evidence type="ECO:0000313" key="9">
    <source>
        <dbReference type="Proteomes" id="UP000256514"/>
    </source>
</evidence>
<dbReference type="GO" id="GO:0046933">
    <property type="term" value="F:proton-transporting ATP synthase activity, rotational mechanism"/>
    <property type="evidence" value="ECO:0007669"/>
    <property type="project" value="UniProtKB-UniRule"/>
</dbReference>
<comment type="function">
    <text evidence="7">This protein is part of the stalk that links CF(0) to CF(1). It either transmits conformational changes from CF(0) to CF(1) or is implicated in proton conduction.</text>
</comment>
<dbReference type="InterPro" id="IPR026015">
    <property type="entry name" value="ATP_synth_OSCP/delta_N_sf"/>
</dbReference>
<comment type="function">
    <text evidence="7">F(1)F(0) ATP synthase produces ATP from ADP in the presence of a proton or sodium gradient. F-type ATPases consist of two structural domains, F(1) containing the extramembraneous catalytic core and F(0) containing the membrane proton channel, linked together by a central stalk and a peripheral stalk. During catalysis, ATP synthesis in the catalytic domain of F(1) is coupled via a rotary mechanism of the central stalk subunits to proton translocation.</text>
</comment>
<evidence type="ECO:0000256" key="3">
    <source>
        <dbReference type="ARBA" id="ARBA00022781"/>
    </source>
</evidence>
<dbReference type="NCBIfam" id="NF006291">
    <property type="entry name" value="PRK08474.1"/>
    <property type="match status" value="1"/>
</dbReference>
<dbReference type="OrthoDB" id="5339308at2"/>
<evidence type="ECO:0000256" key="6">
    <source>
        <dbReference type="ARBA" id="ARBA00023310"/>
    </source>
</evidence>
<name>A0A3D8ISK6_9HELI</name>
<keyword evidence="4 7" id="KW-0406">Ion transport</keyword>
<comment type="similarity">
    <text evidence="7">Belongs to the ATPase delta chain family.</text>
</comment>
<accession>A0A3D8ISK6</accession>
<dbReference type="Proteomes" id="UP000256514">
    <property type="component" value="Unassembled WGS sequence"/>
</dbReference>
<dbReference type="Gene3D" id="1.10.520.20">
    <property type="entry name" value="N-terminal domain of the delta subunit of the F1F0-ATP synthase"/>
    <property type="match status" value="1"/>
</dbReference>
<sequence>MIDLVAKKYTKAILDAFSAKEIEDIVAIFSTFSKVIEDKAICSFLYSPFVDKAKKEKLLLESLHIDGEKFENLIKVLVRSDRISAIPEIAKTLEKKILADTKHYVAVLKIKEEVDSATLQNIAKSFSTKLNVNLDVRQEKTSIDGIRLSVEDLGIEISFSKERFFTDLTNHILKAI</sequence>
<evidence type="ECO:0000256" key="1">
    <source>
        <dbReference type="ARBA" id="ARBA00004370"/>
    </source>
</evidence>
<keyword evidence="3 7" id="KW-0375">Hydrogen ion transport</keyword>
<dbReference type="InterPro" id="IPR000711">
    <property type="entry name" value="ATPase_OSCP/dsu"/>
</dbReference>
<dbReference type="AlphaFoldDB" id="A0A3D8ISK6"/>
<dbReference type="Pfam" id="PF00213">
    <property type="entry name" value="OSCP"/>
    <property type="match status" value="1"/>
</dbReference>
<dbReference type="GO" id="GO:0045259">
    <property type="term" value="C:proton-transporting ATP synthase complex"/>
    <property type="evidence" value="ECO:0007669"/>
    <property type="project" value="UniProtKB-KW"/>
</dbReference>
<organism evidence="8 9">
    <name type="scientific">Helicobacter equorum</name>
    <dbReference type="NCBI Taxonomy" id="361872"/>
    <lineage>
        <taxon>Bacteria</taxon>
        <taxon>Pseudomonadati</taxon>
        <taxon>Campylobacterota</taxon>
        <taxon>Epsilonproteobacteria</taxon>
        <taxon>Campylobacterales</taxon>
        <taxon>Helicobacteraceae</taxon>
        <taxon>Helicobacter</taxon>
    </lineage>
</organism>
<keyword evidence="7" id="KW-0139">CF(1)</keyword>